<dbReference type="AlphaFoldDB" id="A0A1H7R2S1"/>
<feature type="transmembrane region" description="Helical" evidence="6">
    <location>
        <begin position="391"/>
        <end position="413"/>
    </location>
</feature>
<feature type="transmembrane region" description="Helical" evidence="6">
    <location>
        <begin position="350"/>
        <end position="371"/>
    </location>
</feature>
<feature type="domain" description="MacB-like periplasmic core" evidence="8">
    <location>
        <begin position="20"/>
        <end position="240"/>
    </location>
</feature>
<dbReference type="InterPro" id="IPR050250">
    <property type="entry name" value="Macrolide_Exporter_MacB"/>
</dbReference>
<feature type="domain" description="ABC3 transporter permease C-terminal" evidence="7">
    <location>
        <begin position="301"/>
        <end position="414"/>
    </location>
</feature>
<reference evidence="10" key="1">
    <citation type="submission" date="2016-10" db="EMBL/GenBank/DDBJ databases">
        <authorList>
            <person name="Varghese N."/>
            <person name="Submissions S."/>
        </authorList>
    </citation>
    <scope>NUCLEOTIDE SEQUENCE [LARGE SCALE GENOMIC DNA]</scope>
    <source>
        <strain evidence="10">Jip14</strain>
    </source>
</reference>
<dbReference type="RefSeq" id="WP_090606802.1">
    <property type="nucleotide sequence ID" value="NZ_FNZR01000006.1"/>
</dbReference>
<keyword evidence="3 6" id="KW-0812">Transmembrane</keyword>
<evidence type="ECO:0000259" key="7">
    <source>
        <dbReference type="Pfam" id="PF02687"/>
    </source>
</evidence>
<evidence type="ECO:0000256" key="6">
    <source>
        <dbReference type="SAM" id="Phobius"/>
    </source>
</evidence>
<dbReference type="GO" id="GO:0022857">
    <property type="term" value="F:transmembrane transporter activity"/>
    <property type="evidence" value="ECO:0007669"/>
    <property type="project" value="TreeGrafter"/>
</dbReference>
<protein>
    <submittedName>
        <fullName evidence="9">Putative ABC transport system permease protein</fullName>
    </submittedName>
</protein>
<evidence type="ECO:0000313" key="10">
    <source>
        <dbReference type="Proteomes" id="UP000198916"/>
    </source>
</evidence>
<keyword evidence="2" id="KW-1003">Cell membrane</keyword>
<dbReference type="STRING" id="332977.SAMN05421740_106213"/>
<feature type="transmembrane region" description="Helical" evidence="6">
    <location>
        <begin position="434"/>
        <end position="454"/>
    </location>
</feature>
<evidence type="ECO:0000313" key="9">
    <source>
        <dbReference type="EMBL" id="SEL53857.1"/>
    </source>
</evidence>
<keyword evidence="4 6" id="KW-1133">Transmembrane helix</keyword>
<comment type="subcellular location">
    <subcellularLocation>
        <location evidence="1">Cell membrane</location>
        <topology evidence="1">Multi-pass membrane protein</topology>
    </subcellularLocation>
</comment>
<dbReference type="OrthoDB" id="973284at2"/>
<feature type="domain" description="ABC3 transporter permease C-terminal" evidence="7">
    <location>
        <begin position="689"/>
        <end position="801"/>
    </location>
</feature>
<dbReference type="Pfam" id="PF02687">
    <property type="entry name" value="FtsX"/>
    <property type="match status" value="2"/>
</dbReference>
<dbReference type="Proteomes" id="UP000198916">
    <property type="component" value="Unassembled WGS sequence"/>
</dbReference>
<feature type="transmembrane region" description="Helical" evidence="6">
    <location>
        <begin position="730"/>
        <end position="757"/>
    </location>
</feature>
<evidence type="ECO:0000256" key="5">
    <source>
        <dbReference type="ARBA" id="ARBA00023136"/>
    </source>
</evidence>
<proteinExistence type="predicted"/>
<dbReference type="PROSITE" id="PS51257">
    <property type="entry name" value="PROKAR_LIPOPROTEIN"/>
    <property type="match status" value="1"/>
</dbReference>
<dbReference type="Pfam" id="PF12704">
    <property type="entry name" value="MacB_PCD"/>
    <property type="match status" value="1"/>
</dbReference>
<sequence>MFRNYLTIAFRGLVKNKLHTAINVSGLALGIACVFLIAMYVAYERGYDRYYDHYENLYRITWENENPQTRTPHPMAQAVVRDFPEVESAVSLSPLWGAGLTKRTFSVRNLEKNIKFDETSLLAVDTTFFDVFRFPVVRGDAKRALMHVNGLLISESFAKKYFGDEDPIGKQLAVNADTVLLEVMAVFKDVPEQSHFHFDLLISYLREKSFNPESNYYKWGDFGHFNYLRLKPGTSPKVLEGKLLSWVRQYINISDEQYQKARASNFGFRLQPLTDIHLKSHLRWELETNGNIEYVHIMVAAGLLTLVIACINFMNLMVAKSAERTKEIGIRKTVGALRSQLSFQFIGESLFIALISVIVAILLVMISLPFYNSLTGHSFRVDYLKAVPMLVGLGAMVGIISGLYPSLFLSSAQPNAILKGNFRHTSKGSSVQKALIVFQFTVSIVLISGATIIFNQLDYIQRKNLGFDKEEMVVIPLKDRSVGNRMETLKTTLMNIEGVTSVSASSNLPGGQFDQRPVSLNGSPGHEIDCSEAFVDYDFLKTMNIGLAEGRFFRRENLSDTMRSFVINETAALQLNAQLQLPSVVGQEINWLIDQSGNLLKGRIVGIMKDFHFQSFHRPVQPLLFILSAAAYNHLVIKLNTTGFENRIAAIKQVYTQFDDAYDFEFAFLDERLDQQYKSEQRTGVVFGLFAFIAIVIACIGLFGMTLIAFYRRTKEIGIRKVLGASVPRLITLLLGDFTKLILLAMLIAIPVAWWMMDRWLYNFAYHIELKWFTFALSGLVAVAIAILTISFQAIKAAVANPVESLRDE</sequence>
<name>A0A1H7R2S1_9SPHI</name>
<dbReference type="PANTHER" id="PTHR30572:SF18">
    <property type="entry name" value="ABC-TYPE MACROLIDE FAMILY EXPORT SYSTEM PERMEASE COMPONENT 2"/>
    <property type="match status" value="1"/>
</dbReference>
<gene>
    <name evidence="9" type="ORF">SAMN05421740_106213</name>
</gene>
<feature type="transmembrane region" description="Helical" evidence="6">
    <location>
        <begin position="772"/>
        <end position="792"/>
    </location>
</feature>
<evidence type="ECO:0000256" key="3">
    <source>
        <dbReference type="ARBA" id="ARBA00022692"/>
    </source>
</evidence>
<keyword evidence="5 6" id="KW-0472">Membrane</keyword>
<evidence type="ECO:0000256" key="1">
    <source>
        <dbReference type="ARBA" id="ARBA00004651"/>
    </source>
</evidence>
<dbReference type="InterPro" id="IPR025857">
    <property type="entry name" value="MacB_PCD"/>
</dbReference>
<dbReference type="InterPro" id="IPR003838">
    <property type="entry name" value="ABC3_permease_C"/>
</dbReference>
<evidence type="ECO:0000256" key="4">
    <source>
        <dbReference type="ARBA" id="ARBA00022989"/>
    </source>
</evidence>
<evidence type="ECO:0000259" key="8">
    <source>
        <dbReference type="Pfam" id="PF12704"/>
    </source>
</evidence>
<organism evidence="9 10">
    <name type="scientific">Parapedobacter koreensis</name>
    <dbReference type="NCBI Taxonomy" id="332977"/>
    <lineage>
        <taxon>Bacteria</taxon>
        <taxon>Pseudomonadati</taxon>
        <taxon>Bacteroidota</taxon>
        <taxon>Sphingobacteriia</taxon>
        <taxon>Sphingobacteriales</taxon>
        <taxon>Sphingobacteriaceae</taxon>
        <taxon>Parapedobacter</taxon>
    </lineage>
</organism>
<feature type="transmembrane region" description="Helical" evidence="6">
    <location>
        <begin position="685"/>
        <end position="710"/>
    </location>
</feature>
<dbReference type="PANTHER" id="PTHR30572">
    <property type="entry name" value="MEMBRANE COMPONENT OF TRANSPORTER-RELATED"/>
    <property type="match status" value="1"/>
</dbReference>
<feature type="transmembrane region" description="Helical" evidence="6">
    <location>
        <begin position="21"/>
        <end position="43"/>
    </location>
</feature>
<evidence type="ECO:0000256" key="2">
    <source>
        <dbReference type="ARBA" id="ARBA00022475"/>
    </source>
</evidence>
<dbReference type="GO" id="GO:0005886">
    <property type="term" value="C:plasma membrane"/>
    <property type="evidence" value="ECO:0007669"/>
    <property type="project" value="UniProtKB-SubCell"/>
</dbReference>
<accession>A0A1H7R2S1</accession>
<keyword evidence="10" id="KW-1185">Reference proteome</keyword>
<dbReference type="EMBL" id="FNZR01000006">
    <property type="protein sequence ID" value="SEL53857.1"/>
    <property type="molecule type" value="Genomic_DNA"/>
</dbReference>
<feature type="transmembrane region" description="Helical" evidence="6">
    <location>
        <begin position="294"/>
        <end position="318"/>
    </location>
</feature>